<name>A0ABP8MZS4_9BACT</name>
<organism evidence="1 2">
    <name type="scientific">Rurimicrobium arvi</name>
    <dbReference type="NCBI Taxonomy" id="2049916"/>
    <lineage>
        <taxon>Bacteria</taxon>
        <taxon>Pseudomonadati</taxon>
        <taxon>Bacteroidota</taxon>
        <taxon>Chitinophagia</taxon>
        <taxon>Chitinophagales</taxon>
        <taxon>Chitinophagaceae</taxon>
        <taxon>Rurimicrobium</taxon>
    </lineage>
</organism>
<comment type="caution">
    <text evidence="1">The sequence shown here is derived from an EMBL/GenBank/DDBJ whole genome shotgun (WGS) entry which is preliminary data.</text>
</comment>
<proteinExistence type="predicted"/>
<reference evidence="2" key="1">
    <citation type="journal article" date="2019" name="Int. J. Syst. Evol. Microbiol.">
        <title>The Global Catalogue of Microorganisms (GCM) 10K type strain sequencing project: providing services to taxonomists for standard genome sequencing and annotation.</title>
        <authorList>
            <consortium name="The Broad Institute Genomics Platform"/>
            <consortium name="The Broad Institute Genome Sequencing Center for Infectious Disease"/>
            <person name="Wu L."/>
            <person name="Ma J."/>
        </authorList>
    </citation>
    <scope>NUCLEOTIDE SEQUENCE [LARGE SCALE GENOMIC DNA]</scope>
    <source>
        <strain evidence="2">JCM 31921</strain>
    </source>
</reference>
<evidence type="ECO:0000313" key="2">
    <source>
        <dbReference type="Proteomes" id="UP001501410"/>
    </source>
</evidence>
<gene>
    <name evidence="1" type="ORF">GCM10023092_25670</name>
</gene>
<accession>A0ABP8MZS4</accession>
<dbReference type="EMBL" id="BAABEZ010000024">
    <property type="protein sequence ID" value="GAA4458025.1"/>
    <property type="molecule type" value="Genomic_DNA"/>
</dbReference>
<keyword evidence="2" id="KW-1185">Reference proteome</keyword>
<dbReference type="Gene3D" id="3.40.30.10">
    <property type="entry name" value="Glutaredoxin"/>
    <property type="match status" value="1"/>
</dbReference>
<protein>
    <submittedName>
        <fullName evidence="1">Thioredoxin family protein</fullName>
    </submittedName>
</protein>
<dbReference type="Proteomes" id="UP001501410">
    <property type="component" value="Unassembled WGS sequence"/>
</dbReference>
<dbReference type="Pfam" id="PF14595">
    <property type="entry name" value="Thioredoxin_9"/>
    <property type="match status" value="1"/>
</dbReference>
<dbReference type="RefSeq" id="WP_344827888.1">
    <property type="nucleotide sequence ID" value="NZ_BAABEZ010000024.1"/>
</dbReference>
<sequence>MTFQEYTQYFETLLHKSAAEQNAPYNNPDYLEYTKLNWARMHRWLKTAHIEEALSDKLKEIAEKQYWIVITEPWCGDAAHSVPFIEMAAAQNPLIRISYELRDSEPFRIEQYLTHGSKSIPKLIIRNEAGEDLAVWGPRPAGCQQVYDELKAANADFGQMKTAIQQWYNKDKGQEIQRELAALDSFRKA</sequence>
<evidence type="ECO:0000313" key="1">
    <source>
        <dbReference type="EMBL" id="GAA4458025.1"/>
    </source>
</evidence>